<evidence type="ECO:0000256" key="8">
    <source>
        <dbReference type="SAM" id="MobiDB-lite"/>
    </source>
</evidence>
<evidence type="ECO:0000256" key="6">
    <source>
        <dbReference type="ARBA" id="ARBA00022801"/>
    </source>
</evidence>
<accession>A0A443SUY3</accession>
<evidence type="ECO:0000256" key="2">
    <source>
        <dbReference type="ARBA" id="ARBA00009085"/>
    </source>
</evidence>
<comment type="similarity">
    <text evidence="2">Belongs to the peptidase C19 family.</text>
</comment>
<evidence type="ECO:0000256" key="1">
    <source>
        <dbReference type="ARBA" id="ARBA00000707"/>
    </source>
</evidence>
<dbReference type="STRING" id="299467.A0A443SUY3"/>
<evidence type="ECO:0000256" key="7">
    <source>
        <dbReference type="ARBA" id="ARBA00022807"/>
    </source>
</evidence>
<evidence type="ECO:0000259" key="9">
    <source>
        <dbReference type="PROSITE" id="PS50235"/>
    </source>
</evidence>
<dbReference type="PROSITE" id="PS00972">
    <property type="entry name" value="USP_1"/>
    <property type="match status" value="1"/>
</dbReference>
<dbReference type="EC" id="3.4.19.12" evidence="3"/>
<dbReference type="FunFam" id="3.90.70.10:FF:000014">
    <property type="entry name" value="Ubiquitin carboxyl-terminal hydrolase 34"/>
    <property type="match status" value="1"/>
</dbReference>
<dbReference type="EMBL" id="NCKV01000206">
    <property type="protein sequence ID" value="RWS31314.1"/>
    <property type="molecule type" value="Genomic_DNA"/>
</dbReference>
<keyword evidence="4" id="KW-0645">Protease</keyword>
<dbReference type="InterPro" id="IPR001394">
    <property type="entry name" value="Peptidase_C19_UCH"/>
</dbReference>
<dbReference type="InterPro" id="IPR038765">
    <property type="entry name" value="Papain-like_cys_pep_sf"/>
</dbReference>
<organism evidence="10 11">
    <name type="scientific">Leptotrombidium deliense</name>
    <dbReference type="NCBI Taxonomy" id="299467"/>
    <lineage>
        <taxon>Eukaryota</taxon>
        <taxon>Metazoa</taxon>
        <taxon>Ecdysozoa</taxon>
        <taxon>Arthropoda</taxon>
        <taxon>Chelicerata</taxon>
        <taxon>Arachnida</taxon>
        <taxon>Acari</taxon>
        <taxon>Acariformes</taxon>
        <taxon>Trombidiformes</taxon>
        <taxon>Prostigmata</taxon>
        <taxon>Anystina</taxon>
        <taxon>Parasitengona</taxon>
        <taxon>Trombiculoidea</taxon>
        <taxon>Trombiculidae</taxon>
        <taxon>Leptotrombidium</taxon>
    </lineage>
</organism>
<keyword evidence="5" id="KW-0833">Ubl conjugation pathway</keyword>
<dbReference type="InterPro" id="IPR018200">
    <property type="entry name" value="USP_CS"/>
</dbReference>
<dbReference type="Gene3D" id="3.90.70.10">
    <property type="entry name" value="Cysteine proteinases"/>
    <property type="match status" value="1"/>
</dbReference>
<dbReference type="PROSITE" id="PS00973">
    <property type="entry name" value="USP_2"/>
    <property type="match status" value="1"/>
</dbReference>
<name>A0A443SUY3_9ACAR</name>
<dbReference type="InterPro" id="IPR028889">
    <property type="entry name" value="USP"/>
</dbReference>
<dbReference type="VEuPathDB" id="VectorBase:LDEU000724"/>
<evidence type="ECO:0000256" key="4">
    <source>
        <dbReference type="ARBA" id="ARBA00022670"/>
    </source>
</evidence>
<reference evidence="10 11" key="1">
    <citation type="journal article" date="2018" name="Gigascience">
        <title>Genomes of trombidid mites reveal novel predicted allergens and laterally-transferred genes associated with secondary metabolism.</title>
        <authorList>
            <person name="Dong X."/>
            <person name="Chaisiri K."/>
            <person name="Xia D."/>
            <person name="Armstrong S.D."/>
            <person name="Fang Y."/>
            <person name="Donnelly M.J."/>
            <person name="Kadowaki T."/>
            <person name="McGarry J.W."/>
            <person name="Darby A.C."/>
            <person name="Makepeace B.L."/>
        </authorList>
    </citation>
    <scope>NUCLEOTIDE SEQUENCE [LARGE SCALE GENOMIC DNA]</scope>
    <source>
        <strain evidence="10">UoL-UT</strain>
    </source>
</reference>
<comment type="caution">
    <text evidence="10">The sequence shown here is derived from an EMBL/GenBank/DDBJ whole genome shotgun (WGS) entry which is preliminary data.</text>
</comment>
<dbReference type="GO" id="GO:0009966">
    <property type="term" value="P:regulation of signal transduction"/>
    <property type="evidence" value="ECO:0007669"/>
    <property type="project" value="UniProtKB-ARBA"/>
</dbReference>
<dbReference type="OrthoDB" id="289038at2759"/>
<dbReference type="PANTHER" id="PTHR24006">
    <property type="entry name" value="UBIQUITIN CARBOXYL-TERMINAL HYDROLASE"/>
    <property type="match status" value="1"/>
</dbReference>
<keyword evidence="7" id="KW-0788">Thiol protease</keyword>
<evidence type="ECO:0000256" key="5">
    <source>
        <dbReference type="ARBA" id="ARBA00022786"/>
    </source>
</evidence>
<proteinExistence type="inferred from homology"/>
<dbReference type="PANTHER" id="PTHR24006:SF827">
    <property type="entry name" value="UBIQUITIN CARBOXYL-TERMINAL HYDROLASE 34"/>
    <property type="match status" value="1"/>
</dbReference>
<feature type="domain" description="USP" evidence="9">
    <location>
        <begin position="623"/>
        <end position="963"/>
    </location>
</feature>
<dbReference type="Proteomes" id="UP000288716">
    <property type="component" value="Unassembled WGS sequence"/>
</dbReference>
<dbReference type="GO" id="GO:0006508">
    <property type="term" value="P:proteolysis"/>
    <property type="evidence" value="ECO:0007669"/>
    <property type="project" value="UniProtKB-KW"/>
</dbReference>
<dbReference type="PROSITE" id="PS50235">
    <property type="entry name" value="USP_3"/>
    <property type="match status" value="1"/>
</dbReference>
<gene>
    <name evidence="10" type="ORF">B4U80_00975</name>
</gene>
<dbReference type="InterPro" id="IPR016024">
    <property type="entry name" value="ARM-type_fold"/>
</dbReference>
<dbReference type="GO" id="GO:0004843">
    <property type="term" value="F:cysteine-type deubiquitinase activity"/>
    <property type="evidence" value="ECO:0007669"/>
    <property type="project" value="UniProtKB-EC"/>
</dbReference>
<dbReference type="GO" id="GO:0016579">
    <property type="term" value="P:protein deubiquitination"/>
    <property type="evidence" value="ECO:0007669"/>
    <property type="project" value="InterPro"/>
</dbReference>
<evidence type="ECO:0000313" key="10">
    <source>
        <dbReference type="EMBL" id="RWS31314.1"/>
    </source>
</evidence>
<dbReference type="InterPro" id="IPR050164">
    <property type="entry name" value="Peptidase_C19"/>
</dbReference>
<protein>
    <recommendedName>
        <fullName evidence="3">ubiquitinyl hydrolase 1</fullName>
        <ecNumber evidence="3">3.4.19.12</ecNumber>
    </recommendedName>
</protein>
<dbReference type="Pfam" id="PF00443">
    <property type="entry name" value="UCH"/>
    <property type="match status" value="1"/>
</dbReference>
<dbReference type="SUPFAM" id="SSF48371">
    <property type="entry name" value="ARM repeat"/>
    <property type="match status" value="2"/>
</dbReference>
<dbReference type="GO" id="GO:0005634">
    <property type="term" value="C:nucleus"/>
    <property type="evidence" value="ECO:0007669"/>
    <property type="project" value="TreeGrafter"/>
</dbReference>
<keyword evidence="11" id="KW-1185">Reference proteome</keyword>
<dbReference type="SUPFAM" id="SSF54001">
    <property type="entry name" value="Cysteine proteinases"/>
    <property type="match status" value="1"/>
</dbReference>
<evidence type="ECO:0000313" key="11">
    <source>
        <dbReference type="Proteomes" id="UP000288716"/>
    </source>
</evidence>
<dbReference type="CDD" id="cd02659">
    <property type="entry name" value="peptidase_C19C"/>
    <property type="match status" value="1"/>
</dbReference>
<evidence type="ECO:0000256" key="3">
    <source>
        <dbReference type="ARBA" id="ARBA00012759"/>
    </source>
</evidence>
<dbReference type="Pfam" id="PF12030">
    <property type="entry name" value="DUF3517"/>
    <property type="match status" value="1"/>
</dbReference>
<comment type="catalytic activity">
    <reaction evidence="1">
        <text>Thiol-dependent hydrolysis of ester, thioester, amide, peptide and isopeptide bonds formed by the C-terminal Gly of ubiquitin (a 76-residue protein attached to proteins as an intracellular targeting signal).</text>
        <dbReference type="EC" id="3.4.19.12"/>
    </reaction>
</comment>
<feature type="region of interest" description="Disordered" evidence="8">
    <location>
        <begin position="2074"/>
        <end position="2103"/>
    </location>
</feature>
<sequence length="2126" mass="244767">MNSNDFVGELRAEVSFWWKQLAKRCKSESGTSAKHQNLPVDGPLRLLTQGQELTQDLDEKSLLEVGFKDMQLLYVSVGANRPSRRLRDSVEPASTLPAPPKERLPSVLLLRPLYFEQLFSLVQHLGSMKLTRAQVLSRRVWEIIHILPTSPDLLHCFQSISSQNEEDESPSTTQQGISKLFNSLLSPGSPQKLIYSLQIVEWLQNTSKNDEKGWSRKFINSGGLQHLFDIFVSGVLQQGESDSWNEWKQDCLASLLQLIYLFGISSSCEKERAGFVAVEMQTETNVTKRKRNRKGSLDKLLVFQFNSKLLQMLNDVEAILRVLLTILSETTSLPTDANSYQTGFWCRAQIVHHTLNFLTSWAFSDPQVRHVFFNFPNVGSLLKRLVLDDPDPAVRREACTGFYRMCLGVTNTKKSGLIFIPQLLNSLLSFLPIAQSMRPPKAPENEEIAFIEKEPFGPGCKDYFWLVCRLVDSLDNDVSVDSKVDLDHWCSYVAETIERREVRESRHCAIEDEGLRGLLCLMTVVLKHNPPFKSTNQGRTFLSTVFELLFAFPNQKERHLPKCKMPTTRSAAFDLIVEFIKNSEENHVSLIKLLCEQHNATSHSPYPWDYWPHDDCRSDCGYVGLINLGATCYMASCVQHLFMLPEARVAILSARITNETKHSSVLQELQKMFAFLLESERKAYNPKNFCKVYTMDNQPLNTGEQKDMTEFFTDLISKMEEMVPLLKEVVKNLFSGTLSNNVVSLDCPHISRTTEEFYTLRCKVADMRHLWDSLDELTVKDTLEGDNMYTCSQCGRKVRAEKRACIKKLPRILCFNTMRYTFNMVTMTKEKVNTHFSFPLRLDMSPYLEKNLVPGYDEEGSDIEMNNEELSNEYELIGVTVHTGTADGGHYYSFIREPDNNKGKDKWYMFNDAEVKLFDSNQIAAECFGGEMTSKTYDSVTDKFMDFSIEKTNSAYMLFYERLSKVSDKEKELQRSQETKQNTFELSSELAEWIWEDNMQFLRDKSIFEHNYFDFVWQVCSQVPLTSSNKIVVLSTQLSVSFVLETLIHSKEKPTIANWIELLTKQFNASSDSCEWLVDHLADNYLQWPVQILLKCPNQMVRQLFQRLCIHVISQLRSSQCDLYLEPLTQPKNDNVEDDVLPNVGNCSCVTRFVRKLLLLIKCNNIVVKPHLKHLTEYFTFLYEFAKMGEEECVFLLKVEAISVVVQFYLSHCKSGGGDYVEVMSEDEDDEDDTIGYQNYRGPHSVPHINLQEKYPKPASLDKMITFVAYLVEKSRNVSNNQLCLNEHDVEAVFGGKNFPFIQRQIRDNINLKQSSHLIISLCRFNEAVAASIINMILNAINRQPEVSQPFFRILSMLVEHVNESAGVPLFSKFIYPRIWEIAEQNPLHCLEWLTAQVPRNKTAHSLVLRHLDTWVEYFLLAHNNQRVRNAAALLLISLVPNNIFRQSYYKSPRTLIVQPKDGMDLTNDAVVIIQQIFTCLLQLLKNAKLYVDPQTHGTTKLTSYFAVMSYCLVSRNEKLMLVSHFNELWNLFQPKLSEPAIAVNQNKQSLLYFWYQACIDCPENVRCIVQNSHVTKNIAFNYILADHDDQEVVLFNRMMLPSYYGLLRLCCLQSRSFTRHLALHQNIQWAFKNITPYLPQYQAAVAELFKLMKLFATAHPDSTEQELRDIRQFKRTTLQMYLTSVDSRSCWNTLITIFSILVESEEDKSFVILNNGIIALFQSFNTLYMMFHEATACHVTSEIVEILKIIAELLGELQTPSQPEVREWVQKWKEHSEIIRRLIMLLNTYTPSEVRTACMTVLQELIQVYPKECVPVLVQNLGLGHLAFQDQYLNFSAGPYFPRRGQRTVLSKSSLRPPRPVFQMHFHSKMLEISFGTEEDYDKAIVDYYLPYYKFIASICKIAISCNLVNQEVVGLCSMVALETLPMHLSLFPVLWLELLQSTDNGAKEFITVLYCSCNYFREYISLILTKEQSFLDDDSVFRFVKECLPKVRSLVVNQELISKMLSLVNALKDQICSLDVSKEDCRLLGELRALLLVFSCEVPPELTADLKAVFGKLKGKCSLVEEKLSETVETPQKKRKTKEDLPADSNDDGSLQEVDDTNNDHWKHRLDTIVSELMRILEIC</sequence>
<dbReference type="GO" id="GO:0005829">
    <property type="term" value="C:cytosol"/>
    <property type="evidence" value="ECO:0007669"/>
    <property type="project" value="TreeGrafter"/>
</dbReference>
<dbReference type="InterPro" id="IPR021905">
    <property type="entry name" value="DUF3517"/>
</dbReference>
<keyword evidence="6" id="KW-0378">Hydrolase</keyword>